<dbReference type="InterPro" id="IPR036864">
    <property type="entry name" value="Zn2-C6_fun-type_DNA-bd_sf"/>
</dbReference>
<keyword evidence="4" id="KW-0805">Transcription regulation</keyword>
<dbReference type="PROSITE" id="PS00463">
    <property type="entry name" value="ZN2_CY6_FUNGAL_1"/>
    <property type="match status" value="1"/>
</dbReference>
<dbReference type="Gene3D" id="4.10.240.10">
    <property type="entry name" value="Zn(2)-C6 fungal-type DNA-binding domain"/>
    <property type="match status" value="1"/>
</dbReference>
<feature type="region of interest" description="Disordered" evidence="8">
    <location>
        <begin position="309"/>
        <end position="361"/>
    </location>
</feature>
<evidence type="ECO:0000256" key="6">
    <source>
        <dbReference type="ARBA" id="ARBA00023163"/>
    </source>
</evidence>
<accession>A0A369JLU0</accession>
<dbReference type="CDD" id="cd00067">
    <property type="entry name" value="GAL4"/>
    <property type="match status" value="1"/>
</dbReference>
<proteinExistence type="predicted"/>
<name>A0A369JLU0_HYPMA</name>
<reference evidence="10" key="1">
    <citation type="submission" date="2018-04" db="EMBL/GenBank/DDBJ databases">
        <title>Whole genome sequencing of Hypsizygus marmoreus.</title>
        <authorList>
            <person name="Choi I.-G."/>
            <person name="Min B."/>
            <person name="Kim J.-G."/>
            <person name="Kim S."/>
            <person name="Oh Y.-L."/>
            <person name="Kong W.-S."/>
            <person name="Park H."/>
            <person name="Jeong J."/>
            <person name="Song E.-S."/>
        </authorList>
    </citation>
    <scope>NUCLEOTIDE SEQUENCE [LARGE SCALE GENOMIC DNA]</scope>
    <source>
        <strain evidence="10">51987-8</strain>
    </source>
</reference>
<keyword evidence="6" id="KW-0804">Transcription</keyword>
<feature type="domain" description="Zn(2)-C6 fungal-type" evidence="9">
    <location>
        <begin position="67"/>
        <end position="97"/>
    </location>
</feature>
<dbReference type="GO" id="GO:0000981">
    <property type="term" value="F:DNA-binding transcription factor activity, RNA polymerase II-specific"/>
    <property type="evidence" value="ECO:0007669"/>
    <property type="project" value="InterPro"/>
</dbReference>
<dbReference type="STRING" id="39966.A0A369JLU0"/>
<dbReference type="Proteomes" id="UP000076154">
    <property type="component" value="Unassembled WGS sequence"/>
</dbReference>
<dbReference type="InParanoid" id="A0A369JLU0"/>
<evidence type="ECO:0000256" key="8">
    <source>
        <dbReference type="SAM" id="MobiDB-lite"/>
    </source>
</evidence>
<keyword evidence="3" id="KW-0862">Zinc</keyword>
<protein>
    <submittedName>
        <fullName evidence="10">Xylanolytic transcriptional activator xlnR</fullName>
    </submittedName>
</protein>
<feature type="compositionally biased region" description="Basic and acidic residues" evidence="8">
    <location>
        <begin position="428"/>
        <end position="437"/>
    </location>
</feature>
<evidence type="ECO:0000256" key="2">
    <source>
        <dbReference type="ARBA" id="ARBA00022723"/>
    </source>
</evidence>
<dbReference type="PROSITE" id="PS50048">
    <property type="entry name" value="ZN2_CY6_FUNGAL_2"/>
    <property type="match status" value="1"/>
</dbReference>
<evidence type="ECO:0000256" key="1">
    <source>
        <dbReference type="ARBA" id="ARBA00004123"/>
    </source>
</evidence>
<evidence type="ECO:0000313" key="11">
    <source>
        <dbReference type="Proteomes" id="UP000076154"/>
    </source>
</evidence>
<keyword evidence="11" id="KW-1185">Reference proteome</keyword>
<organism evidence="10 11">
    <name type="scientific">Hypsizygus marmoreus</name>
    <name type="common">White beech mushroom</name>
    <name type="synonym">Agaricus marmoreus</name>
    <dbReference type="NCBI Taxonomy" id="39966"/>
    <lineage>
        <taxon>Eukaryota</taxon>
        <taxon>Fungi</taxon>
        <taxon>Dikarya</taxon>
        <taxon>Basidiomycota</taxon>
        <taxon>Agaricomycotina</taxon>
        <taxon>Agaricomycetes</taxon>
        <taxon>Agaricomycetidae</taxon>
        <taxon>Agaricales</taxon>
        <taxon>Tricholomatineae</taxon>
        <taxon>Lyophyllaceae</taxon>
        <taxon>Hypsizygus</taxon>
    </lineage>
</organism>
<keyword evidence="7" id="KW-0539">Nucleus</keyword>
<dbReference type="GO" id="GO:0008270">
    <property type="term" value="F:zinc ion binding"/>
    <property type="evidence" value="ECO:0007669"/>
    <property type="project" value="InterPro"/>
</dbReference>
<evidence type="ECO:0000256" key="3">
    <source>
        <dbReference type="ARBA" id="ARBA00022833"/>
    </source>
</evidence>
<dbReference type="InterPro" id="IPR051615">
    <property type="entry name" value="Transcr_Regulatory_Elem"/>
</dbReference>
<dbReference type="PANTHER" id="PTHR31313:SF81">
    <property type="entry name" value="TY1 ENHANCER ACTIVATOR"/>
    <property type="match status" value="1"/>
</dbReference>
<dbReference type="SUPFAM" id="SSF57701">
    <property type="entry name" value="Zn2/Cys6 DNA-binding domain"/>
    <property type="match status" value="1"/>
</dbReference>
<dbReference type="EMBL" id="LUEZ02000055">
    <property type="protein sequence ID" value="RDB21527.1"/>
    <property type="molecule type" value="Genomic_DNA"/>
</dbReference>
<dbReference type="AlphaFoldDB" id="A0A369JLU0"/>
<dbReference type="InterPro" id="IPR001138">
    <property type="entry name" value="Zn2Cys6_DnaBD"/>
</dbReference>
<evidence type="ECO:0000256" key="4">
    <source>
        <dbReference type="ARBA" id="ARBA00023015"/>
    </source>
</evidence>
<gene>
    <name evidence="10" type="primary">xlnR</name>
    <name evidence="10" type="ORF">Hypma_011760</name>
</gene>
<evidence type="ECO:0000259" key="9">
    <source>
        <dbReference type="PROSITE" id="PS50048"/>
    </source>
</evidence>
<dbReference type="OrthoDB" id="2441642at2759"/>
<comment type="caution">
    <text evidence="10">The sequence shown here is derived from an EMBL/GenBank/DDBJ whole genome shotgun (WGS) entry which is preliminary data.</text>
</comment>
<dbReference type="PANTHER" id="PTHR31313">
    <property type="entry name" value="TY1 ENHANCER ACTIVATOR"/>
    <property type="match status" value="1"/>
</dbReference>
<keyword evidence="2" id="KW-0479">Metal-binding</keyword>
<keyword evidence="5" id="KW-0238">DNA-binding</keyword>
<feature type="compositionally biased region" description="Low complexity" evidence="8">
    <location>
        <begin position="343"/>
        <end position="357"/>
    </location>
</feature>
<comment type="subcellular location">
    <subcellularLocation>
        <location evidence="1">Nucleus</location>
    </subcellularLocation>
</comment>
<feature type="compositionally biased region" description="Basic and acidic residues" evidence="8">
    <location>
        <begin position="1"/>
        <end position="11"/>
    </location>
</feature>
<dbReference type="GO" id="GO:0003677">
    <property type="term" value="F:DNA binding"/>
    <property type="evidence" value="ECO:0007669"/>
    <property type="project" value="UniProtKB-KW"/>
</dbReference>
<evidence type="ECO:0000256" key="7">
    <source>
        <dbReference type="ARBA" id="ARBA00023242"/>
    </source>
</evidence>
<dbReference type="GO" id="GO:0005634">
    <property type="term" value="C:nucleus"/>
    <property type="evidence" value="ECO:0007669"/>
    <property type="project" value="UniProtKB-SubCell"/>
</dbReference>
<sequence length="437" mass="47652">MSDFADIKSEDVGPDISPSPPALGGQSAYPIGAEARFAPVPFPDAEQHYHGRAHGATPPDRQRTVQACDKCRERKTKCSGDHPVCHRCATRGLICQYSSREPRTRGPSKARLRNAVSTTDLHALSSHVRSSSQTMQGLDTESQTRLLQQYGSREIFNTVQADYSTARRVASLPRSYADVHPESQAVPSTYETWRETYAPHVFQGYDDGSYVTPQYQAPPTHFPTSQGQPQWRDVRRVQSHSTLIGNSGSGLGRNTQNGMHFPDVNNLVGPASSYGHYTPQGNISQPFQDLSVTSFGHQSQIPYEQEMPWAYHSDGGSTGSNPRSAGEPNPDYSPTSSEDIPKSSRPGSSLGSGSTSSDARTYIHAPIPSNYSNYRDQDLGGNVFPRTLPQGSCPPLSFTTSNIVPPSDHYAHGTAAPRMARPNSDSSIHPDLHLSFP</sequence>
<feature type="region of interest" description="Disordered" evidence="8">
    <location>
        <begin position="1"/>
        <end position="30"/>
    </location>
</feature>
<dbReference type="Pfam" id="PF00172">
    <property type="entry name" value="Zn_clus"/>
    <property type="match status" value="1"/>
</dbReference>
<evidence type="ECO:0000256" key="5">
    <source>
        <dbReference type="ARBA" id="ARBA00023125"/>
    </source>
</evidence>
<evidence type="ECO:0000313" key="10">
    <source>
        <dbReference type="EMBL" id="RDB21527.1"/>
    </source>
</evidence>
<dbReference type="SMART" id="SM00066">
    <property type="entry name" value="GAL4"/>
    <property type="match status" value="1"/>
</dbReference>
<feature type="region of interest" description="Disordered" evidence="8">
    <location>
        <begin position="397"/>
        <end position="437"/>
    </location>
</feature>